<proteinExistence type="predicted"/>
<reference evidence="1" key="1">
    <citation type="journal article" date="2023" name="Science">
        <title>Elucidation of the pathway for biosynthesis of saponin adjuvants from the soapbark tree.</title>
        <authorList>
            <person name="Reed J."/>
            <person name="Orme A."/>
            <person name="El-Demerdash A."/>
            <person name="Owen C."/>
            <person name="Martin L.B.B."/>
            <person name="Misra R.C."/>
            <person name="Kikuchi S."/>
            <person name="Rejzek M."/>
            <person name="Martin A.C."/>
            <person name="Harkess A."/>
            <person name="Leebens-Mack J."/>
            <person name="Louveau T."/>
            <person name="Stephenson M.J."/>
            <person name="Osbourn A."/>
        </authorList>
    </citation>
    <scope>NUCLEOTIDE SEQUENCE</scope>
    <source>
        <strain evidence="1">S10</strain>
    </source>
</reference>
<dbReference type="EMBL" id="JARAOO010000010">
    <property type="protein sequence ID" value="KAJ7953127.1"/>
    <property type="molecule type" value="Genomic_DNA"/>
</dbReference>
<evidence type="ECO:0000313" key="2">
    <source>
        <dbReference type="Proteomes" id="UP001163823"/>
    </source>
</evidence>
<gene>
    <name evidence="1" type="ORF">O6P43_024872</name>
</gene>
<evidence type="ECO:0000313" key="1">
    <source>
        <dbReference type="EMBL" id="KAJ7953127.1"/>
    </source>
</evidence>
<dbReference type="Proteomes" id="UP001163823">
    <property type="component" value="Chromosome 10"/>
</dbReference>
<organism evidence="1 2">
    <name type="scientific">Quillaja saponaria</name>
    <name type="common">Soap bark tree</name>
    <dbReference type="NCBI Taxonomy" id="32244"/>
    <lineage>
        <taxon>Eukaryota</taxon>
        <taxon>Viridiplantae</taxon>
        <taxon>Streptophyta</taxon>
        <taxon>Embryophyta</taxon>
        <taxon>Tracheophyta</taxon>
        <taxon>Spermatophyta</taxon>
        <taxon>Magnoliopsida</taxon>
        <taxon>eudicotyledons</taxon>
        <taxon>Gunneridae</taxon>
        <taxon>Pentapetalae</taxon>
        <taxon>rosids</taxon>
        <taxon>fabids</taxon>
        <taxon>Fabales</taxon>
        <taxon>Quillajaceae</taxon>
        <taxon>Quillaja</taxon>
    </lineage>
</organism>
<sequence length="119" mass="13364">MVACTKTSPPTSPFDRLAATSGWQTLANRRYAVLISWFDAPEGIPRISYNELHDAIPRGFRYEDLDSSVEVRDLVLVVEVAKAFVGLNLTLFDADGRSFAGEIGSGERYRRRNREHCTV</sequence>
<accession>A0AAD7PFG7</accession>
<comment type="caution">
    <text evidence="1">The sequence shown here is derived from an EMBL/GenBank/DDBJ whole genome shotgun (WGS) entry which is preliminary data.</text>
</comment>
<dbReference type="KEGG" id="qsa:O6P43_024872"/>
<protein>
    <submittedName>
        <fullName evidence="1">Uncharacterized protein</fullName>
    </submittedName>
</protein>
<keyword evidence="2" id="KW-1185">Reference proteome</keyword>
<name>A0AAD7PFG7_QUISA</name>
<dbReference type="AlphaFoldDB" id="A0AAD7PFG7"/>